<accession>A0ABP7NZ39</accession>
<gene>
    <name evidence="1" type="ORF">GCM10022278_14420</name>
</gene>
<dbReference type="EMBL" id="BAABBO010000007">
    <property type="protein sequence ID" value="GAA3956982.1"/>
    <property type="molecule type" value="Genomic_DNA"/>
</dbReference>
<reference evidence="2" key="1">
    <citation type="journal article" date="2019" name="Int. J. Syst. Evol. Microbiol.">
        <title>The Global Catalogue of Microorganisms (GCM) 10K type strain sequencing project: providing services to taxonomists for standard genome sequencing and annotation.</title>
        <authorList>
            <consortium name="The Broad Institute Genomics Platform"/>
            <consortium name="The Broad Institute Genome Sequencing Center for Infectious Disease"/>
            <person name="Wu L."/>
            <person name="Ma J."/>
        </authorList>
    </citation>
    <scope>NUCLEOTIDE SEQUENCE [LARGE SCALE GENOMIC DNA]</scope>
    <source>
        <strain evidence="2">JCM 17555</strain>
    </source>
</reference>
<proteinExistence type="predicted"/>
<evidence type="ECO:0000313" key="1">
    <source>
        <dbReference type="EMBL" id="GAA3956982.1"/>
    </source>
</evidence>
<name>A0ABP7NZ39_9GAMM</name>
<evidence type="ECO:0000313" key="2">
    <source>
        <dbReference type="Proteomes" id="UP001501337"/>
    </source>
</evidence>
<comment type="caution">
    <text evidence="1">The sequence shown here is derived from an EMBL/GenBank/DDBJ whole genome shotgun (WGS) entry which is preliminary data.</text>
</comment>
<sequence>MWKLDERRWNGLADQRLVKVEEDRNTELGRECRQRRLLISPLKMYPFTLLLDLYSQVRGQQALKSPVAHQGLAKTATGACQIADDTKVLRFGASANPEPEGRYGVQVLYSFELLREQICRHALTDGK</sequence>
<protein>
    <submittedName>
        <fullName evidence="1">Uncharacterized protein</fullName>
    </submittedName>
</protein>
<organism evidence="1 2">
    <name type="scientific">Allohahella marinimesophila</name>
    <dbReference type="NCBI Taxonomy" id="1054972"/>
    <lineage>
        <taxon>Bacteria</taxon>
        <taxon>Pseudomonadati</taxon>
        <taxon>Pseudomonadota</taxon>
        <taxon>Gammaproteobacteria</taxon>
        <taxon>Oceanospirillales</taxon>
        <taxon>Hahellaceae</taxon>
        <taxon>Allohahella</taxon>
    </lineage>
</organism>
<dbReference type="Proteomes" id="UP001501337">
    <property type="component" value="Unassembled WGS sequence"/>
</dbReference>
<keyword evidence="2" id="KW-1185">Reference proteome</keyword>